<keyword evidence="1" id="KW-0378">Hydrolase</keyword>
<evidence type="ECO:0000259" key="2">
    <source>
        <dbReference type="PROSITE" id="PS51831"/>
    </source>
</evidence>
<protein>
    <submittedName>
        <fullName evidence="3">Deoxyguanosinetriphosphate triphosphohydrolase</fullName>
    </submittedName>
</protein>
<dbReference type="EMBL" id="DVOL01000083">
    <property type="protein sequence ID" value="HIV11170.1"/>
    <property type="molecule type" value="Genomic_DNA"/>
</dbReference>
<organism evidence="3 4">
    <name type="scientific">Candidatus Faeciplasma avium</name>
    <dbReference type="NCBI Taxonomy" id="2840798"/>
    <lineage>
        <taxon>Bacteria</taxon>
        <taxon>Bacillati</taxon>
        <taxon>Bacillota</taxon>
        <taxon>Clostridia</taxon>
        <taxon>Eubacteriales</taxon>
        <taxon>Oscillospiraceae</taxon>
        <taxon>Oscillospiraceae incertae sedis</taxon>
        <taxon>Candidatus Faeciplasma</taxon>
    </lineage>
</organism>
<dbReference type="PANTHER" id="PTHR35795">
    <property type="entry name" value="SLR1885 PROTEIN"/>
    <property type="match status" value="1"/>
</dbReference>
<dbReference type="GO" id="GO:0016793">
    <property type="term" value="F:triphosphoric monoester hydrolase activity"/>
    <property type="evidence" value="ECO:0007669"/>
    <property type="project" value="InterPro"/>
</dbReference>
<dbReference type="AlphaFoldDB" id="A0A9D1T458"/>
<dbReference type="InterPro" id="IPR006261">
    <property type="entry name" value="dGTPase"/>
</dbReference>
<dbReference type="PROSITE" id="PS51831">
    <property type="entry name" value="HD"/>
    <property type="match status" value="1"/>
</dbReference>
<dbReference type="Pfam" id="PF01966">
    <property type="entry name" value="HD"/>
    <property type="match status" value="1"/>
</dbReference>
<dbReference type="Pfam" id="PF13286">
    <property type="entry name" value="HD_assoc"/>
    <property type="match status" value="1"/>
</dbReference>
<dbReference type="Proteomes" id="UP000823960">
    <property type="component" value="Unassembled WGS sequence"/>
</dbReference>
<dbReference type="SUPFAM" id="SSF109604">
    <property type="entry name" value="HD-domain/PDEase-like"/>
    <property type="match status" value="1"/>
</dbReference>
<dbReference type="NCBIfam" id="TIGR01353">
    <property type="entry name" value="dGTP_triPase"/>
    <property type="match status" value="1"/>
</dbReference>
<dbReference type="InterPro" id="IPR003607">
    <property type="entry name" value="HD/PDEase_dom"/>
</dbReference>
<proteinExistence type="predicted"/>
<dbReference type="InterPro" id="IPR006674">
    <property type="entry name" value="HD_domain"/>
</dbReference>
<reference evidence="3" key="1">
    <citation type="submission" date="2020-10" db="EMBL/GenBank/DDBJ databases">
        <authorList>
            <person name="Gilroy R."/>
        </authorList>
    </citation>
    <scope>NUCLEOTIDE SEQUENCE</scope>
    <source>
        <strain evidence="3">1370</strain>
    </source>
</reference>
<dbReference type="NCBIfam" id="NF002327">
    <property type="entry name" value="PRK01286.1-2"/>
    <property type="match status" value="1"/>
</dbReference>
<dbReference type="CDD" id="cd00077">
    <property type="entry name" value="HDc"/>
    <property type="match status" value="1"/>
</dbReference>
<dbReference type="InterPro" id="IPR051094">
    <property type="entry name" value="Diverse_Catalytic_Enzymes"/>
</dbReference>
<dbReference type="PANTHER" id="PTHR35795:SF1">
    <property type="entry name" value="BIS(5'-NUCLEOSYL)-TETRAPHOSPHATASE, SYMMETRICAL"/>
    <property type="match status" value="1"/>
</dbReference>
<dbReference type="Gene3D" id="1.10.3210.10">
    <property type="entry name" value="Hypothetical protein af1432"/>
    <property type="match status" value="1"/>
</dbReference>
<evidence type="ECO:0000313" key="3">
    <source>
        <dbReference type="EMBL" id="HIV11170.1"/>
    </source>
</evidence>
<comment type="caution">
    <text evidence="3">The sequence shown here is derived from an EMBL/GenBank/DDBJ whole genome shotgun (WGS) entry which is preliminary data.</text>
</comment>
<accession>A0A9D1T458</accession>
<dbReference type="InterPro" id="IPR026875">
    <property type="entry name" value="PHydrolase_assoc_dom"/>
</dbReference>
<sequence>MPTQKLPREYTEENEHRFLSPDACFSDSGMGRMVYEPPCPLRTDFQRDRDRIIHCNAFSRLKQKTQVFLNPTGDHYRTRLTHTLEVSQIARTIARALRLNEDLTEAIALGHDLGHTPFGHAGEAILDSISPTGFKHYEQSLRVVDCIEKDGKGLNLTHEVRDGILKHTDKIAQTREGCIVRLADVIAYINHDIEDAIRAGIIKGSQLPKRAVGLLGDTKSKRITALVSSIVSMGTGKICLSPETASALEELKEFMFENVYRNPRCKSEESKAKTMIEKLYIYFMDNPGRLPQEYLALAERFDISTAVMDYIAGMTDKYCTDVFISLNVPKGWSVY</sequence>
<reference evidence="3" key="2">
    <citation type="journal article" date="2021" name="PeerJ">
        <title>Extensive microbial diversity within the chicken gut microbiome revealed by metagenomics and culture.</title>
        <authorList>
            <person name="Gilroy R."/>
            <person name="Ravi A."/>
            <person name="Getino M."/>
            <person name="Pursley I."/>
            <person name="Horton D.L."/>
            <person name="Alikhan N.F."/>
            <person name="Baker D."/>
            <person name="Gharbi K."/>
            <person name="Hall N."/>
            <person name="Watson M."/>
            <person name="Adriaenssens E.M."/>
            <person name="Foster-Nyarko E."/>
            <person name="Jarju S."/>
            <person name="Secka A."/>
            <person name="Antonio M."/>
            <person name="Oren A."/>
            <person name="Chaudhuri R.R."/>
            <person name="La Ragione R."/>
            <person name="Hildebrand F."/>
            <person name="Pallen M.J."/>
        </authorList>
    </citation>
    <scope>NUCLEOTIDE SEQUENCE</scope>
    <source>
        <strain evidence="3">1370</strain>
    </source>
</reference>
<name>A0A9D1T458_9FIRM</name>
<gene>
    <name evidence="3" type="ORF">IAD28_05725</name>
</gene>
<dbReference type="SMART" id="SM00471">
    <property type="entry name" value="HDc"/>
    <property type="match status" value="1"/>
</dbReference>
<evidence type="ECO:0000313" key="4">
    <source>
        <dbReference type="Proteomes" id="UP000823960"/>
    </source>
</evidence>
<evidence type="ECO:0000256" key="1">
    <source>
        <dbReference type="ARBA" id="ARBA00022801"/>
    </source>
</evidence>
<feature type="domain" description="HD" evidence="2">
    <location>
        <begin position="79"/>
        <end position="189"/>
    </location>
</feature>